<comment type="subcellular location">
    <subcellularLocation>
        <location evidence="1 7">Cell outer membrane</location>
        <topology evidence="1 7">Multi-pass membrane protein</topology>
    </subcellularLocation>
</comment>
<keyword evidence="3 7" id="KW-1134">Transmembrane beta strand</keyword>
<evidence type="ECO:0000313" key="11">
    <source>
        <dbReference type="Proteomes" id="UP000823641"/>
    </source>
</evidence>
<keyword evidence="5 7" id="KW-0472">Membrane</keyword>
<reference evidence="10" key="2">
    <citation type="journal article" date="2021" name="PeerJ">
        <title>Extensive microbial diversity within the chicken gut microbiome revealed by metagenomics and culture.</title>
        <authorList>
            <person name="Gilroy R."/>
            <person name="Ravi A."/>
            <person name="Getino M."/>
            <person name="Pursley I."/>
            <person name="Horton D.L."/>
            <person name="Alikhan N.F."/>
            <person name="Baker D."/>
            <person name="Gharbi K."/>
            <person name="Hall N."/>
            <person name="Watson M."/>
            <person name="Adriaenssens E.M."/>
            <person name="Foster-Nyarko E."/>
            <person name="Jarju S."/>
            <person name="Secka A."/>
            <person name="Antonio M."/>
            <person name="Oren A."/>
            <person name="Chaudhuri R.R."/>
            <person name="La Ragione R."/>
            <person name="Hildebrand F."/>
            <person name="Pallen M.J."/>
        </authorList>
    </citation>
    <scope>NUCLEOTIDE SEQUENCE</scope>
    <source>
        <strain evidence="10">G3-3990</strain>
    </source>
</reference>
<dbReference type="SUPFAM" id="SSF49464">
    <property type="entry name" value="Carboxypeptidase regulatory domain-like"/>
    <property type="match status" value="1"/>
</dbReference>
<name>A0A9D9N3M5_9BACT</name>
<dbReference type="InterPro" id="IPR012910">
    <property type="entry name" value="Plug_dom"/>
</dbReference>
<dbReference type="Gene3D" id="2.60.40.1120">
    <property type="entry name" value="Carboxypeptidase-like, regulatory domain"/>
    <property type="match status" value="1"/>
</dbReference>
<dbReference type="AlphaFoldDB" id="A0A9D9N3M5"/>
<dbReference type="InterPro" id="IPR023997">
    <property type="entry name" value="TonB-dep_OMP_SusC/RagA_CS"/>
</dbReference>
<dbReference type="PROSITE" id="PS52016">
    <property type="entry name" value="TONB_DEPENDENT_REC_3"/>
    <property type="match status" value="1"/>
</dbReference>
<feature type="signal peptide" evidence="8">
    <location>
        <begin position="1"/>
        <end position="19"/>
    </location>
</feature>
<evidence type="ECO:0000256" key="7">
    <source>
        <dbReference type="PROSITE-ProRule" id="PRU01360"/>
    </source>
</evidence>
<dbReference type="NCBIfam" id="TIGR04056">
    <property type="entry name" value="OMP_RagA_SusC"/>
    <property type="match status" value="1"/>
</dbReference>
<proteinExistence type="inferred from homology"/>
<gene>
    <name evidence="10" type="ORF">IAA73_01535</name>
</gene>
<dbReference type="Gene3D" id="2.170.130.10">
    <property type="entry name" value="TonB-dependent receptor, plug domain"/>
    <property type="match status" value="1"/>
</dbReference>
<keyword evidence="8" id="KW-0732">Signal</keyword>
<evidence type="ECO:0000256" key="5">
    <source>
        <dbReference type="ARBA" id="ARBA00023136"/>
    </source>
</evidence>
<dbReference type="NCBIfam" id="TIGR04057">
    <property type="entry name" value="SusC_RagA_signa"/>
    <property type="match status" value="1"/>
</dbReference>
<evidence type="ECO:0000256" key="8">
    <source>
        <dbReference type="SAM" id="SignalP"/>
    </source>
</evidence>
<feature type="chain" id="PRO_5038911493" evidence="8">
    <location>
        <begin position="20"/>
        <end position="1014"/>
    </location>
</feature>
<evidence type="ECO:0000256" key="4">
    <source>
        <dbReference type="ARBA" id="ARBA00022692"/>
    </source>
</evidence>
<dbReference type="Gene3D" id="2.40.170.20">
    <property type="entry name" value="TonB-dependent receptor, beta-barrel domain"/>
    <property type="match status" value="1"/>
</dbReference>
<keyword evidence="2 7" id="KW-0813">Transport</keyword>
<dbReference type="InterPro" id="IPR037066">
    <property type="entry name" value="Plug_dom_sf"/>
</dbReference>
<dbReference type="Pfam" id="PF13715">
    <property type="entry name" value="CarbopepD_reg_2"/>
    <property type="match status" value="1"/>
</dbReference>
<reference evidence="10" key="1">
    <citation type="submission" date="2020-10" db="EMBL/GenBank/DDBJ databases">
        <authorList>
            <person name="Gilroy R."/>
        </authorList>
    </citation>
    <scope>NUCLEOTIDE SEQUENCE</scope>
    <source>
        <strain evidence="10">G3-3990</strain>
    </source>
</reference>
<feature type="domain" description="TonB-dependent receptor plug" evidence="9">
    <location>
        <begin position="115"/>
        <end position="220"/>
    </location>
</feature>
<dbReference type="EMBL" id="JADIMG010000011">
    <property type="protein sequence ID" value="MBO8459005.1"/>
    <property type="molecule type" value="Genomic_DNA"/>
</dbReference>
<evidence type="ECO:0000256" key="3">
    <source>
        <dbReference type="ARBA" id="ARBA00022452"/>
    </source>
</evidence>
<dbReference type="SUPFAM" id="SSF56935">
    <property type="entry name" value="Porins"/>
    <property type="match status" value="1"/>
</dbReference>
<protein>
    <submittedName>
        <fullName evidence="10">TonB-dependent receptor</fullName>
    </submittedName>
</protein>
<dbReference type="Proteomes" id="UP000823641">
    <property type="component" value="Unassembled WGS sequence"/>
</dbReference>
<evidence type="ECO:0000256" key="1">
    <source>
        <dbReference type="ARBA" id="ARBA00004571"/>
    </source>
</evidence>
<keyword evidence="10" id="KW-0675">Receptor</keyword>
<keyword evidence="4 7" id="KW-0812">Transmembrane</keyword>
<dbReference type="InterPro" id="IPR039426">
    <property type="entry name" value="TonB-dep_rcpt-like"/>
</dbReference>
<evidence type="ECO:0000313" key="10">
    <source>
        <dbReference type="EMBL" id="MBO8459005.1"/>
    </source>
</evidence>
<dbReference type="Pfam" id="PF07715">
    <property type="entry name" value="Plug"/>
    <property type="match status" value="1"/>
</dbReference>
<evidence type="ECO:0000256" key="2">
    <source>
        <dbReference type="ARBA" id="ARBA00022448"/>
    </source>
</evidence>
<keyword evidence="6 7" id="KW-0998">Cell outer membrane</keyword>
<dbReference type="GO" id="GO:0009279">
    <property type="term" value="C:cell outer membrane"/>
    <property type="evidence" value="ECO:0007669"/>
    <property type="project" value="UniProtKB-SubCell"/>
</dbReference>
<comment type="caution">
    <text evidence="10">The sequence shown here is derived from an EMBL/GenBank/DDBJ whole genome shotgun (WGS) entry which is preliminary data.</text>
</comment>
<sequence length="1014" mass="111549">MKKHCLLLLLFLFTASAFAQKTITVTGIVKEKATGMELIGVTIQAEGSTSGTITDFDGKYSIDVAEGTTLVFSYVGFVTEKRTVTANNPIVNVELDTEETALNEIVVVGYGTQRKRDVTGSIVSVSGEDLKASPDYNPVKALQGKVPGLLVTNSGTAGGSPTIRLRGVATVNASTNPLYVVDGLFVDNIDFVNPNDIESIEVLKDPSSLAIFGVQGANGVIIITTKRADEGKLSISYDGYGGAQMVHNRDRLQLTNADQFTELYNEQLKNMDPNAAEWTGDLLGTGTDWQSYILRPAAITNHGISITSATDKSNNVLSFGYFLQDGVVKYNSYSRYNLRYAGDYKFGKNFKIGGNVNLSRWDSDGATASVQTAAQALPTYSPYSPAEQHDPDNIGSYYNPAPSIQKDVNNPVAAMEMYKGTSESYGYRGVGNLYAEVRFLQDFTLRATGYADIGVSLGSAFTPAYDLNTETSNVSQKSEKTSFSRNAAEYKKLQADIVLNYNKEINKHRISAMLGYTARFMENQGFNAAVDSLVSGDMWVVPEDFWMLNVGHNLNRQCGDWYEAESFISAMARINYAYANRYLLAATFRADASSKFSPKHRWGFFPSVGLGWVISEEGFMEDVRDDINFLKLKASWGQLGNDKIGNYLYFPTINPKGQQVVVDGVTYYIPTVNNEVDENIHWEVVSGFDVGVESHFFQDRLTAELGYYTKTTSDLLAYVAPSVSIGAGYAITNAGSIRNQGFEYMIGWHDQVGDFSYGISINGATLHNEVLSLGNNNADIISGLYHRTSVGHPVGSIFGYVQDEKNGIFQNQQEIDDYYPASWTSKPGDIRYKDLNNDGKITDADRDYIGTTIPTFTYGMSFNFGYKGFDLALDFNGVTGNSIVNTKKLPTYAQFNYYMYTYKNRWRGEGTSNKEPILDTSRGHNFLPSTNLLESGAYFRLRAVQLGYNLPQSALKKMKCQKFRIFVNAQNPLTFKSSTGYTPEVGGGILDGGIDNGGTYPIPSVYTGGISVSF</sequence>
<comment type="similarity">
    <text evidence="7">Belongs to the TonB-dependent receptor family.</text>
</comment>
<accession>A0A9D9N3M5</accession>
<evidence type="ECO:0000256" key="6">
    <source>
        <dbReference type="ARBA" id="ARBA00023237"/>
    </source>
</evidence>
<dbReference type="InterPro" id="IPR036942">
    <property type="entry name" value="Beta-barrel_TonB_sf"/>
</dbReference>
<organism evidence="10 11">
    <name type="scientific">Candidatus Gallipaludibacter merdavium</name>
    <dbReference type="NCBI Taxonomy" id="2840839"/>
    <lineage>
        <taxon>Bacteria</taxon>
        <taxon>Pseudomonadati</taxon>
        <taxon>Bacteroidota</taxon>
        <taxon>Bacteroidia</taxon>
        <taxon>Bacteroidales</taxon>
        <taxon>Candidatus Gallipaludibacter</taxon>
    </lineage>
</organism>
<dbReference type="InterPro" id="IPR023996">
    <property type="entry name" value="TonB-dep_OMP_SusC/RagA"/>
</dbReference>
<evidence type="ECO:0000259" key="9">
    <source>
        <dbReference type="Pfam" id="PF07715"/>
    </source>
</evidence>
<dbReference type="InterPro" id="IPR008969">
    <property type="entry name" value="CarboxyPept-like_regulatory"/>
</dbReference>